<proteinExistence type="predicted"/>
<protein>
    <submittedName>
        <fullName evidence="1">Uncharacterized protein</fullName>
    </submittedName>
</protein>
<dbReference type="EMBL" id="JPKZ01001479">
    <property type="protein sequence ID" value="KHN81654.1"/>
    <property type="molecule type" value="Genomic_DNA"/>
</dbReference>
<organism evidence="1 2">
    <name type="scientific">Toxocara canis</name>
    <name type="common">Canine roundworm</name>
    <dbReference type="NCBI Taxonomy" id="6265"/>
    <lineage>
        <taxon>Eukaryota</taxon>
        <taxon>Metazoa</taxon>
        <taxon>Ecdysozoa</taxon>
        <taxon>Nematoda</taxon>
        <taxon>Chromadorea</taxon>
        <taxon>Rhabditida</taxon>
        <taxon>Spirurina</taxon>
        <taxon>Ascaridomorpha</taxon>
        <taxon>Ascaridoidea</taxon>
        <taxon>Toxocaridae</taxon>
        <taxon>Toxocara</taxon>
    </lineage>
</organism>
<dbReference type="Proteomes" id="UP000031036">
    <property type="component" value="Unassembled WGS sequence"/>
</dbReference>
<keyword evidence="2" id="KW-1185">Reference proteome</keyword>
<dbReference type="AlphaFoldDB" id="A0A0B2VJS7"/>
<evidence type="ECO:0000313" key="2">
    <source>
        <dbReference type="Proteomes" id="UP000031036"/>
    </source>
</evidence>
<sequence length="50" mass="5395">MKSSTPPAISVIRNSSSLDIASSVSTRRERNYQMHVSPIPSAVATTTTFN</sequence>
<comment type="caution">
    <text evidence="1">The sequence shown here is derived from an EMBL/GenBank/DDBJ whole genome shotgun (WGS) entry which is preliminary data.</text>
</comment>
<name>A0A0B2VJS7_TOXCA</name>
<accession>A0A0B2VJS7</accession>
<evidence type="ECO:0000313" key="1">
    <source>
        <dbReference type="EMBL" id="KHN81654.1"/>
    </source>
</evidence>
<gene>
    <name evidence="1" type="ORF">Tcan_03486</name>
</gene>
<reference evidence="1 2" key="1">
    <citation type="submission" date="2014-11" db="EMBL/GenBank/DDBJ databases">
        <title>Genetic blueprint of the zoonotic pathogen Toxocara canis.</title>
        <authorList>
            <person name="Zhu X.-Q."/>
            <person name="Korhonen P.K."/>
            <person name="Cai H."/>
            <person name="Young N.D."/>
            <person name="Nejsum P."/>
            <person name="von Samson-Himmelstjerna G."/>
            <person name="Boag P.R."/>
            <person name="Tan P."/>
            <person name="Li Q."/>
            <person name="Min J."/>
            <person name="Yang Y."/>
            <person name="Wang X."/>
            <person name="Fang X."/>
            <person name="Hall R.S."/>
            <person name="Hofmann A."/>
            <person name="Sternberg P.W."/>
            <person name="Jex A.R."/>
            <person name="Gasser R.B."/>
        </authorList>
    </citation>
    <scope>NUCLEOTIDE SEQUENCE [LARGE SCALE GENOMIC DNA]</scope>
    <source>
        <strain evidence="1">PN_DK_2014</strain>
    </source>
</reference>